<evidence type="ECO:0000259" key="1">
    <source>
        <dbReference type="SMART" id="SM00860"/>
    </source>
</evidence>
<dbReference type="RefSeq" id="WP_189918685.1">
    <property type="nucleotide sequence ID" value="NZ_BMSI01000002.1"/>
</dbReference>
<dbReference type="GeneID" id="91469918"/>
<protein>
    <recommendedName>
        <fullName evidence="1">Knr4/Smi1-like domain-containing protein</fullName>
    </recommendedName>
</protein>
<dbReference type="SUPFAM" id="SSF160631">
    <property type="entry name" value="SMI1/KNR4-like"/>
    <property type="match status" value="1"/>
</dbReference>
<keyword evidence="3" id="KW-1185">Reference proteome</keyword>
<evidence type="ECO:0000313" key="3">
    <source>
        <dbReference type="Proteomes" id="UP000649259"/>
    </source>
</evidence>
<proteinExistence type="predicted"/>
<gene>
    <name evidence="2" type="ORF">Saso_20150</name>
</gene>
<dbReference type="Pfam" id="PF09346">
    <property type="entry name" value="SMI1_KNR4"/>
    <property type="match status" value="1"/>
</dbReference>
<reference evidence="3" key="1">
    <citation type="submission" date="2023-07" db="EMBL/GenBank/DDBJ databases">
        <title>Whole genome shotgun sequence of Streptomyces cacaoi subsp. asoensis NBRC 13813.</title>
        <authorList>
            <person name="Komaki H."/>
            <person name="Tamura T."/>
        </authorList>
    </citation>
    <scope>NUCLEOTIDE SEQUENCE [LARGE SCALE GENOMIC DNA]</scope>
    <source>
        <strain evidence="3">NBRC 13813</strain>
    </source>
</reference>
<feature type="domain" description="Knr4/Smi1-like" evidence="1">
    <location>
        <begin position="34"/>
        <end position="185"/>
    </location>
</feature>
<dbReference type="Proteomes" id="UP000649259">
    <property type="component" value="Unassembled WGS sequence"/>
</dbReference>
<dbReference type="InterPro" id="IPR018958">
    <property type="entry name" value="Knr4/Smi1-like_dom"/>
</dbReference>
<comment type="caution">
    <text evidence="2">The sequence shown here is derived from an EMBL/GenBank/DDBJ whole genome shotgun (WGS) entry which is preliminary data.</text>
</comment>
<organism evidence="2 3">
    <name type="scientific">Streptomyces asoensis</name>
    <dbReference type="NCBI Taxonomy" id="249586"/>
    <lineage>
        <taxon>Bacteria</taxon>
        <taxon>Bacillati</taxon>
        <taxon>Actinomycetota</taxon>
        <taxon>Actinomycetes</taxon>
        <taxon>Kitasatosporales</taxon>
        <taxon>Streptomycetaceae</taxon>
        <taxon>Streptomyces</taxon>
    </lineage>
</organism>
<accession>A0ABQ3RWX5</accession>
<dbReference type="EMBL" id="BNEB01000002">
    <property type="protein sequence ID" value="GHI60365.1"/>
    <property type="molecule type" value="Genomic_DNA"/>
</dbReference>
<sequence length="219" mass="23794">MTDTDHAAFGREWTRFASWLLAHSSCDHAALRGPAGREGLDELESRLGFPLHPELTALLELHDGTTDAGAVPAPRAVRPAGSFLPLQHRLCGAADIATMYEVLVEVGEDFVHTESPDDDEDSDDDEDLAARLHLCVPFALPDDGGFALVDHRPGPTYGHVYELGIGSGDLDGTLWATSLTALFRALSDAVETGTPFLHYWPTTTKDESGRAHLEWQIQP</sequence>
<dbReference type="InterPro" id="IPR037883">
    <property type="entry name" value="Knr4/Smi1-like_sf"/>
</dbReference>
<name>A0ABQ3RWX5_9ACTN</name>
<dbReference type="SMART" id="SM00860">
    <property type="entry name" value="SMI1_KNR4"/>
    <property type="match status" value="1"/>
</dbReference>
<evidence type="ECO:0000313" key="2">
    <source>
        <dbReference type="EMBL" id="GHI60365.1"/>
    </source>
</evidence>